<dbReference type="InterPro" id="IPR025318">
    <property type="entry name" value="DUF4223"/>
</dbReference>
<dbReference type="PATRIC" id="fig|1453496.5.peg.4225"/>
<dbReference type="Proteomes" id="UP000029986">
    <property type="component" value="Chromosome"/>
</dbReference>
<keyword evidence="1" id="KW-0732">Signal</keyword>
<name>A0A097R765_HAFAL</name>
<evidence type="ECO:0000313" key="3">
    <source>
        <dbReference type="Proteomes" id="UP000029986"/>
    </source>
</evidence>
<dbReference type="eggNOG" id="ENOG5032ZRK">
    <property type="taxonomic scope" value="Bacteria"/>
</dbReference>
<dbReference type="KEGG" id="hav:AT03_20535"/>
<gene>
    <name evidence="2" type="ORF">AT03_20535</name>
</gene>
<keyword evidence="3" id="KW-1185">Reference proteome</keyword>
<dbReference type="EMBL" id="CP009706">
    <property type="protein sequence ID" value="AIU74554.1"/>
    <property type="molecule type" value="Genomic_DNA"/>
</dbReference>
<protein>
    <submittedName>
        <fullName evidence="2">Membrane protein</fullName>
    </submittedName>
</protein>
<dbReference type="AlphaFoldDB" id="A0A097R765"/>
<reference evidence="2 3" key="1">
    <citation type="journal article" date="2014" name="Gut Pathog.">
        <title>Gene clusters of Hafnia alvei strain FB1 important in survival and pathogenesis: a draft genome perspective.</title>
        <authorList>
            <person name="Tan J.Y."/>
            <person name="Yin W.F."/>
            <person name="Chan K.G."/>
        </authorList>
    </citation>
    <scope>NUCLEOTIDE SEQUENCE [LARGE SCALE GENOMIC DNA]</scope>
    <source>
        <strain evidence="2 3">FB1</strain>
    </source>
</reference>
<dbReference type="PROSITE" id="PS51257">
    <property type="entry name" value="PROKAR_LIPOPROTEIN"/>
    <property type="match status" value="1"/>
</dbReference>
<organism evidence="2 3">
    <name type="scientific">Hafnia alvei FB1</name>
    <dbReference type="NCBI Taxonomy" id="1453496"/>
    <lineage>
        <taxon>Bacteria</taxon>
        <taxon>Pseudomonadati</taxon>
        <taxon>Pseudomonadota</taxon>
        <taxon>Gammaproteobacteria</taxon>
        <taxon>Enterobacterales</taxon>
        <taxon>Hafniaceae</taxon>
        <taxon>Hafnia</taxon>
    </lineage>
</organism>
<dbReference type="RefSeq" id="WP_025799274.1">
    <property type="nucleotide sequence ID" value="NZ_CP009706.1"/>
</dbReference>
<dbReference type="GeneID" id="78453094"/>
<feature type="signal peptide" evidence="1">
    <location>
        <begin position="1"/>
        <end position="21"/>
    </location>
</feature>
<dbReference type="Pfam" id="PF13978">
    <property type="entry name" value="DUF4223"/>
    <property type="match status" value="1"/>
</dbReference>
<dbReference type="OrthoDB" id="6505928at2"/>
<dbReference type="HOGENOM" id="CLU_197401_0_0_6"/>
<sequence>MNKLIKIAIVAAVLSTLTACSGHIDNKAKNCSYDYWFTPALSISKMIGGCGPVEKQP</sequence>
<proteinExistence type="predicted"/>
<evidence type="ECO:0000313" key="2">
    <source>
        <dbReference type="EMBL" id="AIU74554.1"/>
    </source>
</evidence>
<feature type="chain" id="PRO_5001932279" evidence="1">
    <location>
        <begin position="22"/>
        <end position="57"/>
    </location>
</feature>
<evidence type="ECO:0000256" key="1">
    <source>
        <dbReference type="SAM" id="SignalP"/>
    </source>
</evidence>
<accession>A0A097R765</accession>